<evidence type="ECO:0000313" key="3">
    <source>
        <dbReference type="Proteomes" id="UP000594262"/>
    </source>
</evidence>
<feature type="chain" id="PRO_5029538073" evidence="1">
    <location>
        <begin position="23"/>
        <end position="127"/>
    </location>
</feature>
<dbReference type="RefSeq" id="XP_066912075.1">
    <property type="nucleotide sequence ID" value="XM_067055974.1"/>
</dbReference>
<keyword evidence="3" id="KW-1185">Reference proteome</keyword>
<dbReference type="SUPFAM" id="SSF57302">
    <property type="entry name" value="Snake toxin-like"/>
    <property type="match status" value="1"/>
</dbReference>
<evidence type="ECO:0000256" key="1">
    <source>
        <dbReference type="SAM" id="SignalP"/>
    </source>
</evidence>
<reference evidence="2" key="1">
    <citation type="submission" date="2021-01" db="UniProtKB">
        <authorList>
            <consortium name="EnsemblMetazoa"/>
        </authorList>
    </citation>
    <scope>IDENTIFICATION</scope>
</reference>
<organism evidence="2 3">
    <name type="scientific">Clytia hemisphaerica</name>
    <dbReference type="NCBI Taxonomy" id="252671"/>
    <lineage>
        <taxon>Eukaryota</taxon>
        <taxon>Metazoa</taxon>
        <taxon>Cnidaria</taxon>
        <taxon>Hydrozoa</taxon>
        <taxon>Hydroidolina</taxon>
        <taxon>Leptothecata</taxon>
        <taxon>Obeliida</taxon>
        <taxon>Clytiidae</taxon>
        <taxon>Clytia</taxon>
    </lineage>
</organism>
<dbReference type="CDD" id="cd00117">
    <property type="entry name" value="TFP"/>
    <property type="match status" value="1"/>
</dbReference>
<dbReference type="AlphaFoldDB" id="A0A7M5VAG0"/>
<accession>A0A7M5VAG0</accession>
<proteinExistence type="predicted"/>
<dbReference type="Gene3D" id="2.10.60.10">
    <property type="entry name" value="CD59"/>
    <property type="match status" value="1"/>
</dbReference>
<dbReference type="OrthoDB" id="29444at2759"/>
<sequence length="127" mass="13917">MNSLVVFAQIILLASIVTKTEAIKCYGCYSQSSAEDCWLNSGTYNCADDSVCYSAKHKMFGIELHYKGCTHKDSCNSYKICGADPDDINCSLKCCTDEKCNSSNIVKSFTLLSVAVTLLSSLYISLF</sequence>
<evidence type="ECO:0000313" key="2">
    <source>
        <dbReference type="EnsemblMetazoa" id="CLYHEMP005365.1"/>
    </source>
</evidence>
<dbReference type="EnsemblMetazoa" id="CLYHEMT005365.1">
    <property type="protein sequence ID" value="CLYHEMP005365.1"/>
    <property type="gene ID" value="CLYHEMG005365"/>
</dbReference>
<name>A0A7M5VAG0_9CNID</name>
<dbReference type="InterPro" id="IPR045860">
    <property type="entry name" value="Snake_toxin-like_sf"/>
</dbReference>
<dbReference type="GeneID" id="136799275"/>
<keyword evidence="1" id="KW-0732">Signal</keyword>
<protein>
    <submittedName>
        <fullName evidence="2">Uncharacterized protein</fullName>
    </submittedName>
</protein>
<dbReference type="Proteomes" id="UP000594262">
    <property type="component" value="Unplaced"/>
</dbReference>
<feature type="signal peptide" evidence="1">
    <location>
        <begin position="1"/>
        <end position="22"/>
    </location>
</feature>